<gene>
    <name evidence="3" type="ORF">CLV72_101310</name>
</gene>
<dbReference type="SUPFAM" id="SSF53067">
    <property type="entry name" value="Actin-like ATPase domain"/>
    <property type="match status" value="1"/>
</dbReference>
<accession>A0A2T0QCP5</accession>
<dbReference type="Proteomes" id="UP000237846">
    <property type="component" value="Unassembled WGS sequence"/>
</dbReference>
<comment type="similarity">
    <text evidence="1">Belongs to the ROK (NagC/XylR) family.</text>
</comment>
<sequence length="431" mass="44075">MGYDAQPGRRLSAADQLGVRRHNLSMVLRRLRDEGPRSRAGIAAETGLNKATVSSLVAELTDRALVRDGTAERSSMGRPGQPVELDGRHVCGIGIAVDADALTALVLNFRGDEVSRSRVPLPARSLGPDGVLDRLAELVAECHDRVAAGPGVPAGLTIAVPGLVESHTGVVAVAPNLGWRSVPLADELSGRLGQPTYPLRVGNAANLAALAEYSVADPADRDELLLLTGDTGIGGGAVTGGRLLRGARGFSGEVGHLPLDPAGLPCACGARGCWQTVVGMKALLTAAADPDDPVCDPALGRDERVAELVRRAEAGDARTIGAIERVGAWLGTGAAILVSMLNPHVLVLGGYFSAVGRWLTGPLTRELHARVLAPGAGGCRVQLSTLGSGAAVLGGARTALDAVFDDPTLVPKTAPEPSPDGRAVLAPGGPS</sequence>
<evidence type="ECO:0000256" key="1">
    <source>
        <dbReference type="ARBA" id="ARBA00006479"/>
    </source>
</evidence>
<evidence type="ECO:0000313" key="3">
    <source>
        <dbReference type="EMBL" id="PRY01726.1"/>
    </source>
</evidence>
<evidence type="ECO:0000313" key="4">
    <source>
        <dbReference type="Proteomes" id="UP000237846"/>
    </source>
</evidence>
<name>A0A2T0QCP5_9ACTN</name>
<reference evidence="3 4" key="1">
    <citation type="submission" date="2018-03" db="EMBL/GenBank/DDBJ databases">
        <title>Genomic Encyclopedia of Archaeal and Bacterial Type Strains, Phase II (KMG-II): from individual species to whole genera.</title>
        <authorList>
            <person name="Goeker M."/>
        </authorList>
    </citation>
    <scope>NUCLEOTIDE SEQUENCE [LARGE SCALE GENOMIC DNA]</scope>
    <source>
        <strain evidence="3 4">DSM 45601</strain>
    </source>
</reference>
<dbReference type="PANTHER" id="PTHR18964">
    <property type="entry name" value="ROK (REPRESSOR, ORF, KINASE) FAMILY"/>
    <property type="match status" value="1"/>
</dbReference>
<dbReference type="InterPro" id="IPR036390">
    <property type="entry name" value="WH_DNA-bd_sf"/>
</dbReference>
<proteinExistence type="inferred from homology"/>
<evidence type="ECO:0000256" key="2">
    <source>
        <dbReference type="SAM" id="MobiDB-lite"/>
    </source>
</evidence>
<organism evidence="3 4">
    <name type="scientific">Allonocardiopsis opalescens</name>
    <dbReference type="NCBI Taxonomy" id="1144618"/>
    <lineage>
        <taxon>Bacteria</taxon>
        <taxon>Bacillati</taxon>
        <taxon>Actinomycetota</taxon>
        <taxon>Actinomycetes</taxon>
        <taxon>Streptosporangiales</taxon>
        <taxon>Allonocardiopsis</taxon>
    </lineage>
</organism>
<dbReference type="EMBL" id="PVZC01000001">
    <property type="protein sequence ID" value="PRY01726.1"/>
    <property type="molecule type" value="Genomic_DNA"/>
</dbReference>
<dbReference type="SUPFAM" id="SSF46785">
    <property type="entry name" value="Winged helix' DNA-binding domain"/>
    <property type="match status" value="1"/>
</dbReference>
<dbReference type="AlphaFoldDB" id="A0A2T0QCP5"/>
<dbReference type="GO" id="GO:0016301">
    <property type="term" value="F:kinase activity"/>
    <property type="evidence" value="ECO:0007669"/>
    <property type="project" value="UniProtKB-KW"/>
</dbReference>
<keyword evidence="4" id="KW-1185">Reference proteome</keyword>
<protein>
    <submittedName>
        <fullName evidence="3">Putative NBD/HSP70 family sugar kinase</fullName>
    </submittedName>
</protein>
<dbReference type="PANTHER" id="PTHR18964:SF149">
    <property type="entry name" value="BIFUNCTIONAL UDP-N-ACETYLGLUCOSAMINE 2-EPIMERASE_N-ACETYLMANNOSAMINE KINASE"/>
    <property type="match status" value="1"/>
</dbReference>
<dbReference type="RefSeq" id="WP_211302655.1">
    <property type="nucleotide sequence ID" value="NZ_PVZC01000001.1"/>
</dbReference>
<dbReference type="Gene3D" id="1.10.10.10">
    <property type="entry name" value="Winged helix-like DNA-binding domain superfamily/Winged helix DNA-binding domain"/>
    <property type="match status" value="1"/>
</dbReference>
<keyword evidence="3" id="KW-0808">Transferase</keyword>
<dbReference type="InterPro" id="IPR043129">
    <property type="entry name" value="ATPase_NBD"/>
</dbReference>
<dbReference type="InterPro" id="IPR000600">
    <property type="entry name" value="ROK"/>
</dbReference>
<dbReference type="InterPro" id="IPR036388">
    <property type="entry name" value="WH-like_DNA-bd_sf"/>
</dbReference>
<feature type="region of interest" description="Disordered" evidence="2">
    <location>
        <begin position="408"/>
        <end position="431"/>
    </location>
</feature>
<dbReference type="Gene3D" id="3.30.420.40">
    <property type="match status" value="2"/>
</dbReference>
<dbReference type="Pfam" id="PF00480">
    <property type="entry name" value="ROK"/>
    <property type="match status" value="1"/>
</dbReference>
<keyword evidence="3" id="KW-0418">Kinase</keyword>
<comment type="caution">
    <text evidence="3">The sequence shown here is derived from an EMBL/GenBank/DDBJ whole genome shotgun (WGS) entry which is preliminary data.</text>
</comment>